<name>A0A840S8S3_9SPIR</name>
<sequence length="193" mass="22109">MNFNVVNIIDLLKSVGEKEVRSALQEFECERNSEIEIFLKNNAIDFTKRKISVTHLILDDNGQIAAYFTLTHKPSNISSLSLSKSAIKTLSRYAILDRDSNSFNISAFLIAQFGKNSAYNGSRNISGNKLMDFCFEILESVQKQVGGGIAFLECEDKKQLLNFYQNENNRFRIFGERFSESEGKKYIQLLRFF</sequence>
<dbReference type="Proteomes" id="UP000578697">
    <property type="component" value="Unassembled WGS sequence"/>
</dbReference>
<dbReference type="EMBL" id="JACHFR010000001">
    <property type="protein sequence ID" value="MBB5218067.1"/>
    <property type="molecule type" value="Genomic_DNA"/>
</dbReference>
<evidence type="ECO:0000313" key="6">
    <source>
        <dbReference type="Proteomes" id="UP000593591"/>
    </source>
</evidence>
<evidence type="ECO:0000313" key="4">
    <source>
        <dbReference type="EMBL" id="QOS40218.1"/>
    </source>
</evidence>
<proteinExistence type="predicted"/>
<protein>
    <submittedName>
        <fullName evidence="4">GNAT family acetyltransferase</fullName>
    </submittedName>
</protein>
<dbReference type="RefSeq" id="WP_184651501.1">
    <property type="nucleotide sequence ID" value="NZ_JACHFR010000001.1"/>
</dbReference>
<evidence type="ECO:0000313" key="5">
    <source>
        <dbReference type="Proteomes" id="UP000578697"/>
    </source>
</evidence>
<dbReference type="EMBL" id="CP031517">
    <property type="protein sequence ID" value="QOS40218.1"/>
    <property type="molecule type" value="Genomic_DNA"/>
</dbReference>
<dbReference type="Proteomes" id="UP000593591">
    <property type="component" value="Chromosome"/>
</dbReference>
<evidence type="ECO:0000256" key="2">
    <source>
        <dbReference type="ARBA" id="ARBA00023315"/>
    </source>
</evidence>
<dbReference type="KEGG" id="trc:DYE49_07035"/>
<dbReference type="AlphaFoldDB" id="A0A840S8S3"/>
<reference evidence="4 6" key="1">
    <citation type="submission" date="2018-08" db="EMBL/GenBank/DDBJ databases">
        <title>The first complete genome of Treponema rectale (CHPAT), a commensal spirochete of the bovine rectum.</title>
        <authorList>
            <person name="Staton G.J."/>
            <person name="Clegg S.R."/>
            <person name="Carter S.D."/>
            <person name="Radford A.D."/>
            <person name="Darby A."/>
            <person name="Hall N."/>
            <person name="Birtles R.J."/>
            <person name="Evans N.J."/>
        </authorList>
    </citation>
    <scope>NUCLEOTIDE SEQUENCE [LARGE SCALE GENOMIC DNA]</scope>
    <source>
        <strain evidence="4 6">CHPA</strain>
    </source>
</reference>
<keyword evidence="5" id="KW-1185">Reference proteome</keyword>
<keyword evidence="2" id="KW-0012">Acyltransferase</keyword>
<organism evidence="3 5">
    <name type="scientific">Treponema rectale</name>
    <dbReference type="NCBI Taxonomy" id="744512"/>
    <lineage>
        <taxon>Bacteria</taxon>
        <taxon>Pseudomonadati</taxon>
        <taxon>Spirochaetota</taxon>
        <taxon>Spirochaetia</taxon>
        <taxon>Spirochaetales</taxon>
        <taxon>Treponemataceae</taxon>
        <taxon>Treponema</taxon>
    </lineage>
</organism>
<dbReference type="PANTHER" id="PTHR36449:SF1">
    <property type="entry name" value="ACETYLTRANSFERASE"/>
    <property type="match status" value="1"/>
</dbReference>
<dbReference type="GO" id="GO:0016746">
    <property type="term" value="F:acyltransferase activity"/>
    <property type="evidence" value="ECO:0007669"/>
    <property type="project" value="UniProtKB-KW"/>
</dbReference>
<evidence type="ECO:0000313" key="3">
    <source>
        <dbReference type="EMBL" id="MBB5218067.1"/>
    </source>
</evidence>
<reference evidence="3 5" key="2">
    <citation type="submission" date="2020-08" db="EMBL/GenBank/DDBJ databases">
        <title>Genomic Encyclopedia of Type Strains, Phase IV (KMG-IV): sequencing the most valuable type-strain genomes for metagenomic binning, comparative biology and taxonomic classification.</title>
        <authorList>
            <person name="Goeker M."/>
        </authorList>
    </citation>
    <scope>NUCLEOTIDE SEQUENCE [LARGE SCALE GENOMIC DNA]</scope>
    <source>
        <strain evidence="3 5">DSM 103679</strain>
    </source>
</reference>
<keyword evidence="1 4" id="KW-0808">Transferase</keyword>
<dbReference type="PANTHER" id="PTHR36449">
    <property type="entry name" value="ACETYLTRANSFERASE-RELATED"/>
    <property type="match status" value="1"/>
</dbReference>
<gene>
    <name evidence="4" type="ORF">DYE49_07035</name>
    <name evidence="3" type="ORF">HNP77_000411</name>
</gene>
<evidence type="ECO:0000256" key="1">
    <source>
        <dbReference type="ARBA" id="ARBA00022679"/>
    </source>
</evidence>
<accession>A0A840S8S3</accession>
<dbReference type="Gene3D" id="3.40.630.30">
    <property type="match status" value="1"/>
</dbReference>